<evidence type="ECO:0000313" key="2">
    <source>
        <dbReference type="Proteomes" id="UP000479000"/>
    </source>
</evidence>
<accession>A0A6H5GB97</accession>
<keyword evidence="2" id="KW-1185">Reference proteome</keyword>
<feature type="non-terminal residue" evidence="1">
    <location>
        <position position="74"/>
    </location>
</feature>
<dbReference type="Proteomes" id="UP000479000">
    <property type="component" value="Unassembled WGS sequence"/>
</dbReference>
<name>A0A6H5GB97_9HEMI</name>
<gene>
    <name evidence="1" type="ORF">NTEN_LOCUS6160</name>
</gene>
<proteinExistence type="predicted"/>
<reference evidence="1 2" key="1">
    <citation type="submission" date="2020-02" db="EMBL/GenBank/DDBJ databases">
        <authorList>
            <person name="Ferguson B K."/>
        </authorList>
    </citation>
    <scope>NUCLEOTIDE SEQUENCE [LARGE SCALE GENOMIC DNA]</scope>
</reference>
<dbReference type="AlphaFoldDB" id="A0A6H5GB97"/>
<protein>
    <submittedName>
        <fullName evidence="1">Uncharacterized protein</fullName>
    </submittedName>
</protein>
<organism evidence="1 2">
    <name type="scientific">Nesidiocoris tenuis</name>
    <dbReference type="NCBI Taxonomy" id="355587"/>
    <lineage>
        <taxon>Eukaryota</taxon>
        <taxon>Metazoa</taxon>
        <taxon>Ecdysozoa</taxon>
        <taxon>Arthropoda</taxon>
        <taxon>Hexapoda</taxon>
        <taxon>Insecta</taxon>
        <taxon>Pterygota</taxon>
        <taxon>Neoptera</taxon>
        <taxon>Paraneoptera</taxon>
        <taxon>Hemiptera</taxon>
        <taxon>Heteroptera</taxon>
        <taxon>Panheteroptera</taxon>
        <taxon>Cimicomorpha</taxon>
        <taxon>Miridae</taxon>
        <taxon>Dicyphina</taxon>
        <taxon>Nesidiocoris</taxon>
    </lineage>
</organism>
<dbReference type="EMBL" id="CADCXU010009075">
    <property type="protein sequence ID" value="CAA9999952.1"/>
    <property type="molecule type" value="Genomic_DNA"/>
</dbReference>
<evidence type="ECO:0000313" key="1">
    <source>
        <dbReference type="EMBL" id="CAA9999952.1"/>
    </source>
</evidence>
<sequence>MFHQARLKGSQVKLRWEIENDCVGSGSRVYLPAYHGGPRLTSKGEASKMKGNFVIHGHFITFASGRDSMSSKVS</sequence>